<gene>
    <name evidence="2" type="ORF">FWK35_00021545</name>
</gene>
<feature type="compositionally biased region" description="Polar residues" evidence="1">
    <location>
        <begin position="10"/>
        <end position="21"/>
    </location>
</feature>
<evidence type="ECO:0000313" key="2">
    <source>
        <dbReference type="EMBL" id="KAF0754240.1"/>
    </source>
</evidence>
<keyword evidence="2" id="KW-0347">Helicase</keyword>
<dbReference type="AlphaFoldDB" id="A0A6G0YE64"/>
<accession>A0A6G0YE64</accession>
<keyword evidence="2" id="KW-0547">Nucleotide-binding</keyword>
<protein>
    <submittedName>
        <fullName evidence="2">ATP-dependent DNA helicase PIF1-like</fullName>
    </submittedName>
</protein>
<dbReference type="Proteomes" id="UP000478052">
    <property type="component" value="Unassembled WGS sequence"/>
</dbReference>
<sequence>MPCLWKPPSRVSSENRLTGNSVGNGEGLGSDRCLAALARPTLVFIDVCLYEAIVITGCARGDIVIIPRITLIQTDYPFEFKIIKFPLEVCFDMSDMTINKFKGKSLSMAGIGLREMFFT</sequence>
<organism evidence="2 3">
    <name type="scientific">Aphis craccivora</name>
    <name type="common">Cowpea aphid</name>
    <dbReference type="NCBI Taxonomy" id="307492"/>
    <lineage>
        <taxon>Eukaryota</taxon>
        <taxon>Metazoa</taxon>
        <taxon>Ecdysozoa</taxon>
        <taxon>Arthropoda</taxon>
        <taxon>Hexapoda</taxon>
        <taxon>Insecta</taxon>
        <taxon>Pterygota</taxon>
        <taxon>Neoptera</taxon>
        <taxon>Paraneoptera</taxon>
        <taxon>Hemiptera</taxon>
        <taxon>Sternorrhyncha</taxon>
        <taxon>Aphidomorpha</taxon>
        <taxon>Aphidoidea</taxon>
        <taxon>Aphididae</taxon>
        <taxon>Aphidini</taxon>
        <taxon>Aphis</taxon>
        <taxon>Aphis</taxon>
    </lineage>
</organism>
<proteinExistence type="predicted"/>
<keyword evidence="3" id="KW-1185">Reference proteome</keyword>
<dbReference type="EMBL" id="VUJU01004472">
    <property type="protein sequence ID" value="KAF0754240.1"/>
    <property type="molecule type" value="Genomic_DNA"/>
</dbReference>
<reference evidence="2 3" key="1">
    <citation type="submission" date="2019-08" db="EMBL/GenBank/DDBJ databases">
        <title>Whole genome of Aphis craccivora.</title>
        <authorList>
            <person name="Voronova N.V."/>
            <person name="Shulinski R.S."/>
            <person name="Bandarenka Y.V."/>
            <person name="Zhorov D.G."/>
            <person name="Warner D."/>
        </authorList>
    </citation>
    <scope>NUCLEOTIDE SEQUENCE [LARGE SCALE GENOMIC DNA]</scope>
    <source>
        <strain evidence="2">180601</strain>
        <tissue evidence="2">Whole Body</tissue>
    </source>
</reference>
<keyword evidence="2" id="KW-0378">Hydrolase</keyword>
<feature type="region of interest" description="Disordered" evidence="1">
    <location>
        <begin position="1"/>
        <end position="27"/>
    </location>
</feature>
<evidence type="ECO:0000256" key="1">
    <source>
        <dbReference type="SAM" id="MobiDB-lite"/>
    </source>
</evidence>
<evidence type="ECO:0000313" key="3">
    <source>
        <dbReference type="Proteomes" id="UP000478052"/>
    </source>
</evidence>
<keyword evidence="2" id="KW-0067">ATP-binding</keyword>
<comment type="caution">
    <text evidence="2">The sequence shown here is derived from an EMBL/GenBank/DDBJ whole genome shotgun (WGS) entry which is preliminary data.</text>
</comment>
<dbReference type="GO" id="GO:0004386">
    <property type="term" value="F:helicase activity"/>
    <property type="evidence" value="ECO:0007669"/>
    <property type="project" value="UniProtKB-KW"/>
</dbReference>
<name>A0A6G0YE64_APHCR</name>